<dbReference type="Gene3D" id="3.40.1680.10">
    <property type="entry name" value="yp_829618.1 domain like"/>
    <property type="match status" value="1"/>
</dbReference>
<proteinExistence type="predicted"/>
<comment type="caution">
    <text evidence="2">The sequence shown here is derived from an EMBL/GenBank/DDBJ whole genome shotgun (WGS) entry which is preliminary data.</text>
</comment>
<keyword evidence="3" id="KW-1185">Reference proteome</keyword>
<accession>A0ABN3AQ85</accession>
<dbReference type="Proteomes" id="UP001500974">
    <property type="component" value="Unassembled WGS sequence"/>
</dbReference>
<feature type="domain" description="DUF7793" evidence="1">
    <location>
        <begin position="10"/>
        <end position="115"/>
    </location>
</feature>
<sequence length="125" mass="13862">MESGRRFTLALENGCVRVEWNEGITVTEQDALDLVQRLEEVNPGRCDPMLAILNSMVSVEAAGQTVFAEHLNVVALALVGPTAVDRLIAAFFDGVHRPRYPTRYFSDPEAALDWLLTPGHYTSEM</sequence>
<name>A0ABN3AQ85_9MICC</name>
<dbReference type="Pfam" id="PF25056">
    <property type="entry name" value="DUF7793"/>
    <property type="match status" value="1"/>
</dbReference>
<evidence type="ECO:0000313" key="2">
    <source>
        <dbReference type="EMBL" id="GAA2172986.1"/>
    </source>
</evidence>
<reference evidence="2 3" key="1">
    <citation type="journal article" date="2019" name="Int. J. Syst. Evol. Microbiol.">
        <title>The Global Catalogue of Microorganisms (GCM) 10K type strain sequencing project: providing services to taxonomists for standard genome sequencing and annotation.</title>
        <authorList>
            <consortium name="The Broad Institute Genomics Platform"/>
            <consortium name="The Broad Institute Genome Sequencing Center for Infectious Disease"/>
            <person name="Wu L."/>
            <person name="Ma J."/>
        </authorList>
    </citation>
    <scope>NUCLEOTIDE SEQUENCE [LARGE SCALE GENOMIC DNA]</scope>
    <source>
        <strain evidence="2 3">JCM 14917</strain>
    </source>
</reference>
<dbReference type="Gene3D" id="3.40.970.30">
    <property type="entry name" value="yp_829618.1 like domains"/>
    <property type="match status" value="1"/>
</dbReference>
<organism evidence="2 3">
    <name type="scientific">Arthrobacter parietis</name>
    <dbReference type="NCBI Taxonomy" id="271434"/>
    <lineage>
        <taxon>Bacteria</taxon>
        <taxon>Bacillati</taxon>
        <taxon>Actinomycetota</taxon>
        <taxon>Actinomycetes</taxon>
        <taxon>Micrococcales</taxon>
        <taxon>Micrococcaceae</taxon>
        <taxon>Arthrobacter</taxon>
    </lineage>
</organism>
<evidence type="ECO:0000259" key="1">
    <source>
        <dbReference type="Pfam" id="PF25056"/>
    </source>
</evidence>
<dbReference type="EMBL" id="BAAAON010000001">
    <property type="protein sequence ID" value="GAA2172986.1"/>
    <property type="molecule type" value="Genomic_DNA"/>
</dbReference>
<gene>
    <name evidence="2" type="ORF">GCM10009784_05580</name>
</gene>
<dbReference type="RefSeq" id="WP_346027373.1">
    <property type="nucleotide sequence ID" value="NZ_BAAAON010000001.1"/>
</dbReference>
<protein>
    <recommendedName>
        <fullName evidence="1">DUF7793 domain-containing protein</fullName>
    </recommendedName>
</protein>
<dbReference type="InterPro" id="IPR056695">
    <property type="entry name" value="DUF7793"/>
</dbReference>
<evidence type="ECO:0000313" key="3">
    <source>
        <dbReference type="Proteomes" id="UP001500974"/>
    </source>
</evidence>